<name>A0A0V1C166_TRISP</name>
<dbReference type="EMBL" id="JYDH01000002">
    <property type="protein sequence ID" value="KRY43023.1"/>
    <property type="molecule type" value="Genomic_DNA"/>
</dbReference>
<evidence type="ECO:0000313" key="1">
    <source>
        <dbReference type="EMBL" id="KRY43023.1"/>
    </source>
</evidence>
<sequence>MLVCVYTVCNVLIICLLLRKIQYLALQQITSVLCSIWQEPTVIQYNHKLMSALQMPSCAVSAHYR</sequence>
<comment type="caution">
    <text evidence="1">The sequence shown here is derived from an EMBL/GenBank/DDBJ whole genome shotgun (WGS) entry which is preliminary data.</text>
</comment>
<protein>
    <submittedName>
        <fullName evidence="1">Uncharacterized protein</fullName>
    </submittedName>
</protein>
<keyword evidence="2" id="KW-1185">Reference proteome</keyword>
<gene>
    <name evidence="1" type="ORF">T01_12499</name>
</gene>
<dbReference type="InParanoid" id="A0A0V1C166"/>
<proteinExistence type="predicted"/>
<accession>A0A0V1C166</accession>
<dbReference type="AlphaFoldDB" id="A0A0V1C166"/>
<organism evidence="1 2">
    <name type="scientific">Trichinella spiralis</name>
    <name type="common">Trichina worm</name>
    <dbReference type="NCBI Taxonomy" id="6334"/>
    <lineage>
        <taxon>Eukaryota</taxon>
        <taxon>Metazoa</taxon>
        <taxon>Ecdysozoa</taxon>
        <taxon>Nematoda</taxon>
        <taxon>Enoplea</taxon>
        <taxon>Dorylaimia</taxon>
        <taxon>Trichinellida</taxon>
        <taxon>Trichinellidae</taxon>
        <taxon>Trichinella</taxon>
    </lineage>
</organism>
<reference evidence="1 2" key="1">
    <citation type="submission" date="2015-01" db="EMBL/GenBank/DDBJ databases">
        <title>Evolution of Trichinella species and genotypes.</title>
        <authorList>
            <person name="Korhonen P.K."/>
            <person name="Edoardo P."/>
            <person name="Giuseppe L.R."/>
            <person name="Gasser R.B."/>
        </authorList>
    </citation>
    <scope>NUCLEOTIDE SEQUENCE [LARGE SCALE GENOMIC DNA]</scope>
    <source>
        <strain evidence="1">ISS3</strain>
    </source>
</reference>
<evidence type="ECO:0000313" key="2">
    <source>
        <dbReference type="Proteomes" id="UP000054776"/>
    </source>
</evidence>
<dbReference type="Proteomes" id="UP000054776">
    <property type="component" value="Unassembled WGS sequence"/>
</dbReference>